<evidence type="ECO:0000256" key="5">
    <source>
        <dbReference type="ARBA" id="ARBA00022679"/>
    </source>
</evidence>
<evidence type="ECO:0000256" key="8">
    <source>
        <dbReference type="PROSITE-ProRule" id="PRU00169"/>
    </source>
</evidence>
<dbReference type="Pfam" id="PF00072">
    <property type="entry name" value="Response_reg"/>
    <property type="match status" value="3"/>
</dbReference>
<dbReference type="CDD" id="cd16922">
    <property type="entry name" value="HATPase_EvgS-ArcB-TorS-like"/>
    <property type="match status" value="1"/>
</dbReference>
<feature type="domain" description="Response regulatory" evidence="13">
    <location>
        <begin position="1239"/>
        <end position="1356"/>
    </location>
</feature>
<dbReference type="Pfam" id="PF08376">
    <property type="entry name" value="NIT"/>
    <property type="match status" value="1"/>
</dbReference>
<evidence type="ECO:0000256" key="6">
    <source>
        <dbReference type="ARBA" id="ARBA00022777"/>
    </source>
</evidence>
<dbReference type="InterPro" id="IPR011006">
    <property type="entry name" value="CheY-like_superfamily"/>
</dbReference>
<dbReference type="Gene3D" id="3.30.450.40">
    <property type="match status" value="1"/>
</dbReference>
<reference evidence="15 16" key="1">
    <citation type="submission" date="2019-06" db="EMBL/GenBank/DDBJ databases">
        <title>A novel bacterium of genus Pontibacter, isolated from marine sediment.</title>
        <authorList>
            <person name="Huang H."/>
            <person name="Mo K."/>
            <person name="Hu Y."/>
        </authorList>
    </citation>
    <scope>NUCLEOTIDE SEQUENCE [LARGE SCALE GENOMIC DNA]</scope>
    <source>
        <strain evidence="15 16">HB172049</strain>
    </source>
</reference>
<dbReference type="PANTHER" id="PTHR45339:SF1">
    <property type="entry name" value="HYBRID SIGNAL TRANSDUCTION HISTIDINE KINASE J"/>
    <property type="match status" value="1"/>
</dbReference>
<dbReference type="SMART" id="SM00388">
    <property type="entry name" value="HisKA"/>
    <property type="match status" value="1"/>
</dbReference>
<proteinExistence type="predicted"/>
<feature type="domain" description="HAMP" evidence="14">
    <location>
        <begin position="323"/>
        <end position="375"/>
    </location>
</feature>
<feature type="region of interest" description="Disordered" evidence="10">
    <location>
        <begin position="932"/>
        <end position="953"/>
    </location>
</feature>
<dbReference type="CDD" id="cd00082">
    <property type="entry name" value="HisKA"/>
    <property type="match status" value="1"/>
</dbReference>
<evidence type="ECO:0000259" key="12">
    <source>
        <dbReference type="PROSITE" id="PS50109"/>
    </source>
</evidence>
<dbReference type="GO" id="GO:0016020">
    <property type="term" value="C:membrane"/>
    <property type="evidence" value="ECO:0007669"/>
    <property type="project" value="UniProtKB-SubCell"/>
</dbReference>
<keyword evidence="5" id="KW-0808">Transferase</keyword>
<dbReference type="CDD" id="cd17546">
    <property type="entry name" value="REC_hyHK_CKI1_RcsC-like"/>
    <property type="match status" value="1"/>
</dbReference>
<dbReference type="EC" id="2.7.13.3" evidence="3"/>
<evidence type="ECO:0000256" key="7">
    <source>
        <dbReference type="ARBA" id="ARBA00023012"/>
    </source>
</evidence>
<keyword evidence="11" id="KW-0812">Transmembrane</keyword>
<dbReference type="InterPro" id="IPR003018">
    <property type="entry name" value="GAF"/>
</dbReference>
<feature type="domain" description="Response regulatory" evidence="13">
    <location>
        <begin position="1094"/>
        <end position="1210"/>
    </location>
</feature>
<feature type="modified residue" description="4-aspartylphosphate" evidence="8">
    <location>
        <position position="1021"/>
    </location>
</feature>
<feature type="modified residue" description="4-aspartylphosphate" evidence="8">
    <location>
        <position position="1143"/>
    </location>
</feature>
<dbReference type="Gene3D" id="3.30.565.10">
    <property type="entry name" value="Histidine kinase-like ATPase, C-terminal domain"/>
    <property type="match status" value="1"/>
</dbReference>
<dbReference type="GO" id="GO:0000155">
    <property type="term" value="F:phosphorelay sensor kinase activity"/>
    <property type="evidence" value="ECO:0007669"/>
    <property type="project" value="InterPro"/>
</dbReference>
<dbReference type="InterPro" id="IPR001789">
    <property type="entry name" value="Sig_transdc_resp-reg_receiver"/>
</dbReference>
<keyword evidence="9" id="KW-0175">Coiled coil</keyword>
<accession>A0A501W7C2</accession>
<dbReference type="InterPro" id="IPR036097">
    <property type="entry name" value="HisK_dim/P_sf"/>
</dbReference>
<dbReference type="FunFam" id="3.30.565.10:FF:000010">
    <property type="entry name" value="Sensor histidine kinase RcsC"/>
    <property type="match status" value="1"/>
</dbReference>
<dbReference type="Pfam" id="PF02518">
    <property type="entry name" value="HATPase_c"/>
    <property type="match status" value="1"/>
</dbReference>
<evidence type="ECO:0000313" key="15">
    <source>
        <dbReference type="EMBL" id="TPE44230.1"/>
    </source>
</evidence>
<dbReference type="InterPro" id="IPR013587">
    <property type="entry name" value="Nitrate/nitrite_sensing"/>
</dbReference>
<dbReference type="SMART" id="SM00448">
    <property type="entry name" value="REC"/>
    <property type="match status" value="3"/>
</dbReference>
<organism evidence="15 16">
    <name type="scientific">Pontibacter mangrovi</name>
    <dbReference type="NCBI Taxonomy" id="2589816"/>
    <lineage>
        <taxon>Bacteria</taxon>
        <taxon>Pseudomonadati</taxon>
        <taxon>Bacteroidota</taxon>
        <taxon>Cytophagia</taxon>
        <taxon>Cytophagales</taxon>
        <taxon>Hymenobacteraceae</taxon>
        <taxon>Pontibacter</taxon>
    </lineage>
</organism>
<dbReference type="InterPro" id="IPR005467">
    <property type="entry name" value="His_kinase_dom"/>
</dbReference>
<feature type="domain" description="Response regulatory" evidence="13">
    <location>
        <begin position="972"/>
        <end position="1085"/>
    </location>
</feature>
<evidence type="ECO:0000256" key="10">
    <source>
        <dbReference type="SAM" id="MobiDB-lite"/>
    </source>
</evidence>
<evidence type="ECO:0000259" key="13">
    <source>
        <dbReference type="PROSITE" id="PS50110"/>
    </source>
</evidence>
<keyword evidence="6" id="KW-0418">Kinase</keyword>
<evidence type="ECO:0000256" key="2">
    <source>
        <dbReference type="ARBA" id="ARBA00004370"/>
    </source>
</evidence>
<dbReference type="PANTHER" id="PTHR45339">
    <property type="entry name" value="HYBRID SIGNAL TRANSDUCTION HISTIDINE KINASE J"/>
    <property type="match status" value="1"/>
</dbReference>
<comment type="catalytic activity">
    <reaction evidence="1">
        <text>ATP + protein L-histidine = ADP + protein N-phospho-L-histidine.</text>
        <dbReference type="EC" id="2.7.13.3"/>
    </reaction>
</comment>
<dbReference type="CDD" id="cd00156">
    <property type="entry name" value="REC"/>
    <property type="match status" value="1"/>
</dbReference>
<protein>
    <recommendedName>
        <fullName evidence="3">histidine kinase</fullName>
        <ecNumber evidence="3">2.7.13.3</ecNumber>
    </recommendedName>
</protein>
<keyword evidence="11" id="KW-0472">Membrane</keyword>
<dbReference type="PROSITE" id="PS50109">
    <property type="entry name" value="HIS_KIN"/>
    <property type="match status" value="1"/>
</dbReference>
<dbReference type="InterPro" id="IPR004358">
    <property type="entry name" value="Sig_transdc_His_kin-like_C"/>
</dbReference>
<sequence>MNIIRNLKIRDKLILLLSLLLIPLVYLVTTTVIRELEESEALQEEMLQLEESEKISAYLHYLQRERARALGAATGDSAMLVEAKVYRVETDAAERDLKKYLEESGRTLPELSMLNELKVFRTQLDQHRLNVQEYRRFSTELIFSLLDRMADNASNSGNPVLARQLESFRQLTEAKIQLGRIRSLVVNSIQSGSFPPKDYGVVMSQIAAFERALANFNRYADPVTIQNVQQIIESENYHRMAAILQAIDEKPELDLSAYDPAKTFREFTTSIEDLRVAEKVLIGRIGDEVNARITEKEGKVGVLLLVFLLTVGLAIVLAMYIINLIATSLSRLKTAADRIKLGATDVVIDVDSRDEIGSVAESFRGVLRKTVKLSEVAQAIGDGRYDVEVELQSQEDVLSGAIRDMKDNLQRYTSESANRTFILTGVSELNSQVSSETALDRVSEKAISFLCDYTGSEAGIMYLHGNNGKLTPVASHGVAVSPEQLPAFAIGTGKVGEAVQERKVKVLENVGEEYLRVKSGLADIAPASVIIVPLYFADNMVGALELSSRRPYTELHQRLFESIAERIAVVIHTLKQHLQTQELLYETQNQAEELETQQEELRQLNAELKASEEELRVNQEELQEKNAELEEKAQLLEEQYEALGAKNKALEDAREAIELKIQQVETVSKYKSDFLANMSHELRTPLNSILILSRLLADNSENTLSEKQVDHAQIIHKSGNDLLRLINEILDLSKIESGMVRLETEELQVKDISMAPLFKEVAAKKQIRFIERINPGSSDIVVTDRFRLEQVLKNFIGNALKFTEAGGEVEFSISPVLHKPKFKSEQLREQTDILAFSVRDTGIGIPKEKQGMVFEAFQQADTSTTRKYGGTGLGLTISKELAALLGGELMLESEEGKGSTFTLYLPRVPQTAADRKQPEPVAAPERVTSIKPEKPAAAVPAPAPAPTQVNGKGQSVGRMFMDMERQDRQDIKVLIVEDDKGFSDILADFALAKNFKVRQAYTGQDGLDLAREEKPDAMLLDIHLPDMTGWDVLKYVREDKELRNMNVHVMSAYDKEVIGEHAENEEYLPKPVTLEMLNKAFSSILSGSDASIENILIVEDNEIENRAVAELLLAHGLKSTSAFSAEEAEQVLAKQKVDCIILDLNLPGMKGYDWMKKIKSQTGLSDIPIIIYSGKDLSSEEETQLKEFANTIIIKNEYSYLRLLDEVQLFLHKVNQKLPQGKEFKMKLHVPEEVLRGKKVLVVDDDVRNIYSLSSLLELHGMEVVAAYDGKEALDKLGAEEGIDMVLMDVMMPEMDGIEATKRIRAISRYKQLPIIALTAKAMKEDREKCIEAGASDYIPKPVDTDKLLTLMRVWLYEA</sequence>
<dbReference type="Pfam" id="PF00672">
    <property type="entry name" value="HAMP"/>
    <property type="match status" value="1"/>
</dbReference>
<dbReference type="InterPro" id="IPR029016">
    <property type="entry name" value="GAF-like_dom_sf"/>
</dbReference>
<dbReference type="InterPro" id="IPR003660">
    <property type="entry name" value="HAMP_dom"/>
</dbReference>
<dbReference type="InterPro" id="IPR036890">
    <property type="entry name" value="HATPase_C_sf"/>
</dbReference>
<comment type="subcellular location">
    <subcellularLocation>
        <location evidence="2">Membrane</location>
    </subcellularLocation>
</comment>
<dbReference type="SMART" id="SM00065">
    <property type="entry name" value="GAF"/>
    <property type="match status" value="1"/>
</dbReference>
<dbReference type="InterPro" id="IPR003661">
    <property type="entry name" value="HisK_dim/P_dom"/>
</dbReference>
<evidence type="ECO:0000256" key="9">
    <source>
        <dbReference type="SAM" id="Coils"/>
    </source>
</evidence>
<dbReference type="InterPro" id="IPR003594">
    <property type="entry name" value="HATPase_dom"/>
</dbReference>
<evidence type="ECO:0000256" key="1">
    <source>
        <dbReference type="ARBA" id="ARBA00000085"/>
    </source>
</evidence>
<dbReference type="Pfam" id="PF13185">
    <property type="entry name" value="GAF_2"/>
    <property type="match status" value="1"/>
</dbReference>
<dbReference type="Pfam" id="PF00512">
    <property type="entry name" value="HisKA"/>
    <property type="match status" value="1"/>
</dbReference>
<feature type="modified residue" description="4-aspartylphosphate" evidence="8">
    <location>
        <position position="1289"/>
    </location>
</feature>
<gene>
    <name evidence="15" type="ORF">FJM65_08695</name>
</gene>
<keyword evidence="16" id="KW-1185">Reference proteome</keyword>
<feature type="domain" description="Histidine kinase" evidence="12">
    <location>
        <begin position="677"/>
        <end position="909"/>
    </location>
</feature>
<keyword evidence="4 8" id="KW-0597">Phosphoprotein</keyword>
<dbReference type="PROSITE" id="PS50885">
    <property type="entry name" value="HAMP"/>
    <property type="match status" value="1"/>
</dbReference>
<feature type="transmembrane region" description="Helical" evidence="11">
    <location>
        <begin position="300"/>
        <end position="322"/>
    </location>
</feature>
<dbReference type="Gene3D" id="1.10.287.130">
    <property type="match status" value="1"/>
</dbReference>
<dbReference type="RefSeq" id="WP_140621123.1">
    <property type="nucleotide sequence ID" value="NZ_VFRQ01000004.1"/>
</dbReference>
<feature type="coiled-coil region" evidence="9">
    <location>
        <begin position="584"/>
        <end position="667"/>
    </location>
</feature>
<dbReference type="CDD" id="cd06225">
    <property type="entry name" value="HAMP"/>
    <property type="match status" value="1"/>
</dbReference>
<dbReference type="EMBL" id="VFRQ01000004">
    <property type="protein sequence ID" value="TPE44230.1"/>
    <property type="molecule type" value="Genomic_DNA"/>
</dbReference>
<dbReference type="SUPFAM" id="SSF55874">
    <property type="entry name" value="ATPase domain of HSP90 chaperone/DNA topoisomerase II/histidine kinase"/>
    <property type="match status" value="1"/>
</dbReference>
<dbReference type="SUPFAM" id="SSF55781">
    <property type="entry name" value="GAF domain-like"/>
    <property type="match status" value="1"/>
</dbReference>
<dbReference type="Proteomes" id="UP000316727">
    <property type="component" value="Unassembled WGS sequence"/>
</dbReference>
<keyword evidence="11" id="KW-1133">Transmembrane helix</keyword>
<evidence type="ECO:0000259" key="14">
    <source>
        <dbReference type="PROSITE" id="PS50885"/>
    </source>
</evidence>
<evidence type="ECO:0000256" key="3">
    <source>
        <dbReference type="ARBA" id="ARBA00012438"/>
    </source>
</evidence>
<dbReference type="PRINTS" id="PR00344">
    <property type="entry name" value="BCTRLSENSOR"/>
</dbReference>
<keyword evidence="7" id="KW-0902">Two-component regulatory system</keyword>
<evidence type="ECO:0000256" key="11">
    <source>
        <dbReference type="SAM" id="Phobius"/>
    </source>
</evidence>
<dbReference type="SUPFAM" id="SSF52172">
    <property type="entry name" value="CheY-like"/>
    <property type="match status" value="3"/>
</dbReference>
<dbReference type="OrthoDB" id="9797097at2"/>
<dbReference type="Gene3D" id="6.10.340.10">
    <property type="match status" value="1"/>
</dbReference>
<dbReference type="SUPFAM" id="SSF47384">
    <property type="entry name" value="Homodimeric domain of signal transducing histidine kinase"/>
    <property type="match status" value="1"/>
</dbReference>
<dbReference type="Gene3D" id="3.40.50.2300">
    <property type="match status" value="3"/>
</dbReference>
<dbReference type="PROSITE" id="PS50110">
    <property type="entry name" value="RESPONSE_REGULATORY"/>
    <property type="match status" value="3"/>
</dbReference>
<evidence type="ECO:0000313" key="16">
    <source>
        <dbReference type="Proteomes" id="UP000316727"/>
    </source>
</evidence>
<dbReference type="SMART" id="SM00387">
    <property type="entry name" value="HATPase_c"/>
    <property type="match status" value="1"/>
</dbReference>
<evidence type="ECO:0000256" key="4">
    <source>
        <dbReference type="ARBA" id="ARBA00022553"/>
    </source>
</evidence>
<name>A0A501W7C2_9BACT</name>
<dbReference type="SMART" id="SM00304">
    <property type="entry name" value="HAMP"/>
    <property type="match status" value="1"/>
</dbReference>
<comment type="caution">
    <text evidence="15">The sequence shown here is derived from an EMBL/GenBank/DDBJ whole genome shotgun (WGS) entry which is preliminary data.</text>
</comment>